<dbReference type="EMBL" id="WELI01000009">
    <property type="protein sequence ID" value="KAB7728194.1"/>
    <property type="molecule type" value="Genomic_DNA"/>
</dbReference>
<accession>A0A7J5TVM0</accession>
<keyword evidence="3" id="KW-1185">Reference proteome</keyword>
<proteinExistence type="predicted"/>
<name>A0A7J5TVM0_9BACT</name>
<comment type="caution">
    <text evidence="2">The sequence shown here is derived from an EMBL/GenBank/DDBJ whole genome shotgun (WGS) entry which is preliminary data.</text>
</comment>
<evidence type="ECO:0000313" key="2">
    <source>
        <dbReference type="EMBL" id="KAB7728194.1"/>
    </source>
</evidence>
<dbReference type="AlphaFoldDB" id="A0A7J5TVM0"/>
<evidence type="ECO:0000256" key="1">
    <source>
        <dbReference type="SAM" id="MobiDB-lite"/>
    </source>
</evidence>
<sequence>MGMKVWATDSEEAADMIQVIGENIGFTVTGKIEVYSTEPVQPPSENPHGYDIQFTPYKED</sequence>
<feature type="region of interest" description="Disordered" evidence="1">
    <location>
        <begin position="37"/>
        <end position="60"/>
    </location>
</feature>
<dbReference type="Proteomes" id="UP000488299">
    <property type="component" value="Unassembled WGS sequence"/>
</dbReference>
<evidence type="ECO:0000313" key="3">
    <source>
        <dbReference type="Proteomes" id="UP000488299"/>
    </source>
</evidence>
<organism evidence="2 3">
    <name type="scientific">Rudanella paleaurantiibacter</name>
    <dbReference type="NCBI Taxonomy" id="2614655"/>
    <lineage>
        <taxon>Bacteria</taxon>
        <taxon>Pseudomonadati</taxon>
        <taxon>Bacteroidota</taxon>
        <taxon>Cytophagia</taxon>
        <taxon>Cytophagales</taxon>
        <taxon>Cytophagaceae</taxon>
        <taxon>Rudanella</taxon>
    </lineage>
</organism>
<protein>
    <submittedName>
        <fullName evidence="2">Uncharacterized protein</fullName>
    </submittedName>
</protein>
<reference evidence="2 3" key="1">
    <citation type="submission" date="2019-10" db="EMBL/GenBank/DDBJ databases">
        <title>Rudanella paleaurantiibacter sp. nov., isolated from sludge.</title>
        <authorList>
            <person name="Xu S.Q."/>
        </authorList>
    </citation>
    <scope>NUCLEOTIDE SEQUENCE [LARGE SCALE GENOMIC DNA]</scope>
    <source>
        <strain evidence="2 3">HX-22-17</strain>
    </source>
</reference>
<gene>
    <name evidence="2" type="ORF">F5984_20125</name>
</gene>